<reference evidence="2" key="1">
    <citation type="submission" date="2023-08" db="EMBL/GenBank/DDBJ databases">
        <title>Reference Genome Resource for the Citrus Pathogen Phytophthora citrophthora.</title>
        <authorList>
            <person name="Moller H."/>
            <person name="Coetzee B."/>
            <person name="Rose L.J."/>
            <person name="Van Niekerk J.M."/>
        </authorList>
    </citation>
    <scope>NUCLEOTIDE SEQUENCE</scope>
    <source>
        <strain evidence="2">STE-U-9442</strain>
    </source>
</reference>
<dbReference type="PANTHER" id="PTHR14097">
    <property type="entry name" value="OXIDOREDUCTASE HTATIP2"/>
    <property type="match status" value="1"/>
</dbReference>
<dbReference type="FunFam" id="3.40.50.720:FF:001048">
    <property type="entry name" value="Predicted protein"/>
    <property type="match status" value="1"/>
</dbReference>
<keyword evidence="1" id="KW-0732">Signal</keyword>
<evidence type="ECO:0000256" key="1">
    <source>
        <dbReference type="SAM" id="SignalP"/>
    </source>
</evidence>
<gene>
    <name evidence="2" type="ORF">P3T76_014085</name>
</gene>
<dbReference type="Proteomes" id="UP001259832">
    <property type="component" value="Unassembled WGS sequence"/>
</dbReference>
<dbReference type="InterPro" id="IPR036291">
    <property type="entry name" value="NAD(P)-bd_dom_sf"/>
</dbReference>
<accession>A0AAD9LCL2</accession>
<evidence type="ECO:0000313" key="3">
    <source>
        <dbReference type="Proteomes" id="UP001259832"/>
    </source>
</evidence>
<dbReference type="Gene3D" id="3.40.50.720">
    <property type="entry name" value="NAD(P)-binding Rossmann-like Domain"/>
    <property type="match status" value="1"/>
</dbReference>
<feature type="signal peptide" evidence="1">
    <location>
        <begin position="1"/>
        <end position="18"/>
    </location>
</feature>
<name>A0AAD9LCL2_9STRA</name>
<dbReference type="GO" id="GO:0051170">
    <property type="term" value="P:import into nucleus"/>
    <property type="evidence" value="ECO:0007669"/>
    <property type="project" value="TreeGrafter"/>
</dbReference>
<organism evidence="2 3">
    <name type="scientific">Phytophthora citrophthora</name>
    <dbReference type="NCBI Taxonomy" id="4793"/>
    <lineage>
        <taxon>Eukaryota</taxon>
        <taxon>Sar</taxon>
        <taxon>Stramenopiles</taxon>
        <taxon>Oomycota</taxon>
        <taxon>Peronosporomycetes</taxon>
        <taxon>Peronosporales</taxon>
        <taxon>Peronosporaceae</taxon>
        <taxon>Phytophthora</taxon>
    </lineage>
</organism>
<keyword evidence="3" id="KW-1185">Reference proteome</keyword>
<proteinExistence type="predicted"/>
<dbReference type="GO" id="GO:0005737">
    <property type="term" value="C:cytoplasm"/>
    <property type="evidence" value="ECO:0007669"/>
    <property type="project" value="TreeGrafter"/>
</dbReference>
<dbReference type="SUPFAM" id="SSF51735">
    <property type="entry name" value="NAD(P)-binding Rossmann-fold domains"/>
    <property type="match status" value="1"/>
</dbReference>
<dbReference type="AlphaFoldDB" id="A0AAD9LCL2"/>
<comment type="caution">
    <text evidence="2">The sequence shown here is derived from an EMBL/GenBank/DDBJ whole genome shotgun (WGS) entry which is preliminary data.</text>
</comment>
<protein>
    <submittedName>
        <fullName evidence="2">Oxidoreductase HTATIP2</fullName>
    </submittedName>
</protein>
<sequence>MRFTYLLAFVVAPALVAATLDPCSSNTKGKCPSTYNCSATKVSKAIQAAECSHNTRTSTTQTFAVFVTDHQYDGNNGYPYGTCSAYVCESPTSDEMEDNDDCWTFFWSGNGTDTGVGTGCIKDPTTGDCGCENSDGTFVADSSSCVNSSMGYVALVQGATGAVGRELVAELVHSPSCSKVIALTRREVPETQWGDAFPSMDVTAAQSKLQIIPVNFEELHRDWKKIPGEVDAAFSSLGTTRKDAGSAEAFRKVDLEYVTKFAEYVKNAGVPYFGLLTSSNANNDSWFLYPQTKGEVEENIKNLAFERTSIFRPGLINRGELARTVEAIAGYILPSITTSAIAKGMVVDFESGGKGLKEWSNADLKKHEVVAAVKDKQSEL</sequence>
<evidence type="ECO:0000313" key="2">
    <source>
        <dbReference type="EMBL" id="KAK1930414.1"/>
    </source>
</evidence>
<dbReference type="PANTHER" id="PTHR14097:SF7">
    <property type="entry name" value="OXIDOREDUCTASE HTATIP2"/>
    <property type="match status" value="1"/>
</dbReference>
<dbReference type="EMBL" id="JASMQC010000039">
    <property type="protein sequence ID" value="KAK1930414.1"/>
    <property type="molecule type" value="Genomic_DNA"/>
</dbReference>
<feature type="chain" id="PRO_5042236991" evidence="1">
    <location>
        <begin position="19"/>
        <end position="380"/>
    </location>
</feature>